<reference evidence="1 2" key="1">
    <citation type="submission" date="2019-02" db="EMBL/GenBank/DDBJ databases">
        <title>Diversity in Cyanophage Genomes from Southern New England Coastal Waters.</title>
        <authorList>
            <person name="Marston M.F."/>
        </authorList>
    </citation>
    <scope>NUCLEOTIDE SEQUENCE [LARGE SCALE GENOMIC DNA]</scope>
    <source>
        <strain evidence="1">RW_03_0617</strain>
    </source>
</reference>
<name>A0A482MNY4_9CAUD</name>
<proteinExistence type="predicted"/>
<organism evidence="1 2">
    <name type="scientific">Synechococcus phage S-RIM8</name>
    <dbReference type="NCBI Taxonomy" id="756278"/>
    <lineage>
        <taxon>Viruses</taxon>
        <taxon>Duplodnaviria</taxon>
        <taxon>Heunggongvirae</taxon>
        <taxon>Uroviricota</taxon>
        <taxon>Caudoviricetes</taxon>
        <taxon>Pantevenvirales</taxon>
        <taxon>Kyanoviridae</taxon>
        <taxon>Neptunevirus</taxon>
        <taxon>Neptunevirus srim18</taxon>
    </lineage>
</organism>
<accession>A0A482MNY4</accession>
<gene>
    <name evidence="1" type="ORF">RW030617_040</name>
</gene>
<sequence length="101" mass="11571">MPVEISGTGGLEPPFFMLYYQGTQRGNPMPRFVLSAIDEDETVTTKKFEGVYLDDVVSKVQDFLHGVGFVFEELHTQVYPINTEHPEMTDDDYRSIYNDVD</sequence>
<protein>
    <submittedName>
        <fullName evidence="1">Uncharacterized protein</fullName>
    </submittedName>
</protein>
<dbReference type="Proteomes" id="UP000301580">
    <property type="component" value="Segment"/>
</dbReference>
<dbReference type="EMBL" id="MK493323">
    <property type="protein sequence ID" value="QBQ75368.1"/>
    <property type="molecule type" value="Genomic_DNA"/>
</dbReference>
<evidence type="ECO:0000313" key="2">
    <source>
        <dbReference type="Proteomes" id="UP000301580"/>
    </source>
</evidence>
<evidence type="ECO:0000313" key="1">
    <source>
        <dbReference type="EMBL" id="QBQ75368.1"/>
    </source>
</evidence>